<feature type="transmembrane region" description="Helical" evidence="6">
    <location>
        <begin position="99"/>
        <end position="117"/>
    </location>
</feature>
<evidence type="ECO:0000256" key="3">
    <source>
        <dbReference type="ARBA" id="ARBA00022692"/>
    </source>
</evidence>
<keyword evidence="2" id="KW-1003">Cell membrane</keyword>
<evidence type="ECO:0000313" key="7">
    <source>
        <dbReference type="EMBL" id="KWT82951.1"/>
    </source>
</evidence>
<dbReference type="InterPro" id="IPR044878">
    <property type="entry name" value="UbiA_sf"/>
</dbReference>
<dbReference type="CDD" id="cd13963">
    <property type="entry name" value="PT_UbiA_2"/>
    <property type="match status" value="1"/>
</dbReference>
<gene>
    <name evidence="7" type="ORF">ASN18_2312</name>
</gene>
<evidence type="ECO:0000313" key="8">
    <source>
        <dbReference type="Proteomes" id="UP000060487"/>
    </source>
</evidence>
<reference evidence="7 8" key="1">
    <citation type="submission" date="2015-11" db="EMBL/GenBank/DDBJ databases">
        <authorList>
            <person name="Lin W."/>
        </authorList>
    </citation>
    <scope>NUCLEOTIDE SEQUENCE [LARGE SCALE GENOMIC DNA]</scope>
    <source>
        <strain evidence="7 8">HCH-1</strain>
    </source>
</reference>
<keyword evidence="8" id="KW-1185">Reference proteome</keyword>
<dbReference type="Pfam" id="PF01040">
    <property type="entry name" value="UbiA"/>
    <property type="match status" value="1"/>
</dbReference>
<keyword evidence="4 6" id="KW-1133">Transmembrane helix</keyword>
<dbReference type="EC" id="2.4.2.45" evidence="7"/>
<evidence type="ECO:0000256" key="5">
    <source>
        <dbReference type="ARBA" id="ARBA00023136"/>
    </source>
</evidence>
<evidence type="ECO:0000256" key="2">
    <source>
        <dbReference type="ARBA" id="ARBA00022475"/>
    </source>
</evidence>
<keyword evidence="7" id="KW-0808">Transferase</keyword>
<sequence>MNIFIRLLRPKHWVKNMFLFAAPFFGGELLSHETLGSAPAAFLAFSSAASASYIINDIADRKADRLHPVKKLRPIAAGEVSLASGGVLAVLLLTGSAVTAYFIDYVFLSYMGIYLVIQACYSMYFKNTAVLDIFCIASGFVMRVLAGGAAFHVPISDWLFLAMFMISLMLATGKRIGELKLLNENAAAHRESLSGFTPALLNDILLITAASSLVFYAVYTIEQYKNFIYTVPVVTFGLFRYLMLAKEGRGDPTDAMTGDRWLALTVICWLLSIGIIRYAKLEVF</sequence>
<comment type="subcellular location">
    <subcellularLocation>
        <location evidence="1">Membrane</location>
        <topology evidence="1">Multi-pass membrane protein</topology>
    </subcellularLocation>
</comment>
<comment type="caution">
    <text evidence="7">The sequence shown here is derived from an EMBL/GenBank/DDBJ whole genome shotgun (WGS) entry which is preliminary data.</text>
</comment>
<feature type="transmembrane region" description="Helical" evidence="6">
    <location>
        <begin position="261"/>
        <end position="279"/>
    </location>
</feature>
<dbReference type="EMBL" id="LNQR01000081">
    <property type="protein sequence ID" value="KWT82951.1"/>
    <property type="molecule type" value="Genomic_DNA"/>
</dbReference>
<feature type="transmembrane region" description="Helical" evidence="6">
    <location>
        <begin position="12"/>
        <end position="30"/>
    </location>
</feature>
<feature type="transmembrane region" description="Helical" evidence="6">
    <location>
        <begin position="227"/>
        <end position="245"/>
    </location>
</feature>
<evidence type="ECO:0000256" key="4">
    <source>
        <dbReference type="ARBA" id="ARBA00022989"/>
    </source>
</evidence>
<dbReference type="InterPro" id="IPR050475">
    <property type="entry name" value="Prenyltransferase_related"/>
</dbReference>
<dbReference type="PANTHER" id="PTHR42723:SF1">
    <property type="entry name" value="CHLOROPHYLL SYNTHASE, CHLOROPLASTIC"/>
    <property type="match status" value="1"/>
</dbReference>
<dbReference type="NCBIfam" id="NF008978">
    <property type="entry name" value="PRK12324.1-4"/>
    <property type="match status" value="1"/>
</dbReference>
<organism evidence="7 8">
    <name type="scientific">Candidatus Magnetominusculus xianensis</name>
    <dbReference type="NCBI Taxonomy" id="1748249"/>
    <lineage>
        <taxon>Bacteria</taxon>
        <taxon>Pseudomonadati</taxon>
        <taxon>Nitrospirota</taxon>
        <taxon>Nitrospiria</taxon>
        <taxon>Nitrospirales</taxon>
        <taxon>Nitrospiraceae</taxon>
        <taxon>Candidatus Magnetominusculus</taxon>
    </lineage>
</organism>
<dbReference type="InterPro" id="IPR000537">
    <property type="entry name" value="UbiA_prenyltransferase"/>
</dbReference>
<evidence type="ECO:0000256" key="1">
    <source>
        <dbReference type="ARBA" id="ARBA00004141"/>
    </source>
</evidence>
<name>A0ABR5SDD5_9BACT</name>
<dbReference type="RefSeq" id="WP_085052913.1">
    <property type="nucleotide sequence ID" value="NZ_LNQR01000081.1"/>
</dbReference>
<dbReference type="PANTHER" id="PTHR42723">
    <property type="entry name" value="CHLOROPHYLL SYNTHASE"/>
    <property type="match status" value="1"/>
</dbReference>
<evidence type="ECO:0000256" key="6">
    <source>
        <dbReference type="SAM" id="Phobius"/>
    </source>
</evidence>
<dbReference type="GO" id="GO:0016757">
    <property type="term" value="F:glycosyltransferase activity"/>
    <property type="evidence" value="ECO:0007669"/>
    <property type="project" value="UniProtKB-KW"/>
</dbReference>
<keyword evidence="7" id="KW-0328">Glycosyltransferase</keyword>
<feature type="transmembrane region" description="Helical" evidence="6">
    <location>
        <begin position="75"/>
        <end position="93"/>
    </location>
</feature>
<dbReference type="Gene3D" id="1.10.357.140">
    <property type="entry name" value="UbiA prenyltransferase"/>
    <property type="match status" value="1"/>
</dbReference>
<keyword evidence="3 6" id="KW-0812">Transmembrane</keyword>
<feature type="transmembrane region" description="Helical" evidence="6">
    <location>
        <begin position="36"/>
        <end position="55"/>
    </location>
</feature>
<accession>A0ABR5SDD5</accession>
<protein>
    <submittedName>
        <fullName evidence="7">Decaprenyl-phosphate phosphoribosyltransferase</fullName>
        <ecNumber evidence="7">2.4.2.45</ecNumber>
    </submittedName>
</protein>
<keyword evidence="5 6" id="KW-0472">Membrane</keyword>
<feature type="transmembrane region" description="Helical" evidence="6">
    <location>
        <begin position="198"/>
        <end position="221"/>
    </location>
</feature>
<proteinExistence type="predicted"/>
<dbReference type="Proteomes" id="UP000060487">
    <property type="component" value="Unassembled WGS sequence"/>
</dbReference>